<reference evidence="1 2" key="1">
    <citation type="submission" date="2022-10" db="EMBL/GenBank/DDBJ databases">
        <title>Defluviimonas sp. CAU 1641 isolated from mud.</title>
        <authorList>
            <person name="Kim W."/>
        </authorList>
    </citation>
    <scope>NUCLEOTIDE SEQUENCE [LARGE SCALE GENOMIC DNA]</scope>
    <source>
        <strain evidence="1 2">CAU 1641</strain>
    </source>
</reference>
<dbReference type="RefSeq" id="WP_264773273.1">
    <property type="nucleotide sequence ID" value="NZ_JAPDOG010000027.1"/>
</dbReference>
<name>A0ABT3J929_9RHOB</name>
<gene>
    <name evidence="1" type="ORF">OM960_20380</name>
</gene>
<evidence type="ECO:0000313" key="2">
    <source>
        <dbReference type="Proteomes" id="UP001207582"/>
    </source>
</evidence>
<protein>
    <submittedName>
        <fullName evidence="1">Uncharacterized protein</fullName>
    </submittedName>
</protein>
<proteinExistence type="predicted"/>
<accession>A0ABT3J929</accession>
<organism evidence="1 2">
    <name type="scientific">Defluviimonas salinarum</name>
    <dbReference type="NCBI Taxonomy" id="2992147"/>
    <lineage>
        <taxon>Bacteria</taxon>
        <taxon>Pseudomonadati</taxon>
        <taxon>Pseudomonadota</taxon>
        <taxon>Alphaproteobacteria</taxon>
        <taxon>Rhodobacterales</taxon>
        <taxon>Paracoccaceae</taxon>
        <taxon>Albidovulum</taxon>
    </lineage>
</organism>
<comment type="caution">
    <text evidence="1">The sequence shown here is derived from an EMBL/GenBank/DDBJ whole genome shotgun (WGS) entry which is preliminary data.</text>
</comment>
<dbReference type="Proteomes" id="UP001207582">
    <property type="component" value="Unassembled WGS sequence"/>
</dbReference>
<evidence type="ECO:0000313" key="1">
    <source>
        <dbReference type="EMBL" id="MCW3783894.1"/>
    </source>
</evidence>
<dbReference type="EMBL" id="JAPDOG010000027">
    <property type="protein sequence ID" value="MCW3783894.1"/>
    <property type="molecule type" value="Genomic_DNA"/>
</dbReference>
<keyword evidence="2" id="KW-1185">Reference proteome</keyword>
<sequence length="72" mass="8209">MRAVDVNLEKFSLSELLDLEKSVRGRISVMRTSGRDDALRTLDALAKEHGFSGLKDLIPEAVVPRRPYKRRK</sequence>